<dbReference type="SUPFAM" id="SSF88713">
    <property type="entry name" value="Glycoside hydrolase/deacetylase"/>
    <property type="match status" value="1"/>
</dbReference>
<dbReference type="AlphaFoldDB" id="A0A7C4YAH8"/>
<name>A0A7C4YAH8_UNCW3</name>
<comment type="caution">
    <text evidence="1">The sequence shown here is derived from an EMBL/GenBank/DDBJ whole genome shotgun (WGS) entry which is preliminary data.</text>
</comment>
<dbReference type="EMBL" id="DTHG01000083">
    <property type="protein sequence ID" value="HGW92244.1"/>
    <property type="molecule type" value="Genomic_DNA"/>
</dbReference>
<gene>
    <name evidence="1" type="ORF">ENV67_06880</name>
</gene>
<dbReference type="GO" id="GO:0005975">
    <property type="term" value="P:carbohydrate metabolic process"/>
    <property type="evidence" value="ECO:0007669"/>
    <property type="project" value="InterPro"/>
</dbReference>
<sequence length="340" mass="41019">MLLKIKSNKKLWEIFTRKEEYETLILDRHKRFSYFLSKYKDIFNPSVSRYLVKKGLLKIEYPEKKGFAVCLTHDIDILRYKFSEKVKILLKGFKSLKFNPKILLSDLKRFNPLMNFEKIIETEKKFNAKSTFFFLSLRKDDFEFNYEIKRLKREIRFIIDNGFEIGLQGGYDTFIDKERMIKEKNLLEDVAGKEVIGYRNHYLRFKIPETWENLKEAGFEYDSTLSYPHCVGFKNGMCHPFKPFNLNTDKFIDIFEIPLNIMDETIFTYMTFEPEDAWDILKTIIDKTEENNGVLTILWHNTNLSGERLKLYERILDYCFRKNAWITSCENIWKFFIRIF</sequence>
<reference evidence="1" key="1">
    <citation type="journal article" date="2020" name="mSystems">
        <title>Genome- and Community-Level Interaction Insights into Carbon Utilization and Element Cycling Functions of Hydrothermarchaeota in Hydrothermal Sediment.</title>
        <authorList>
            <person name="Zhou Z."/>
            <person name="Liu Y."/>
            <person name="Xu W."/>
            <person name="Pan J."/>
            <person name="Luo Z.H."/>
            <person name="Li M."/>
        </authorList>
    </citation>
    <scope>NUCLEOTIDE SEQUENCE [LARGE SCALE GENOMIC DNA]</scope>
    <source>
        <strain evidence="1">SpSt-780</strain>
    </source>
</reference>
<dbReference type="Gene3D" id="3.20.20.370">
    <property type="entry name" value="Glycoside hydrolase/deacetylase"/>
    <property type="match status" value="1"/>
</dbReference>
<dbReference type="CDD" id="cd10931">
    <property type="entry name" value="CE4_u7"/>
    <property type="match status" value="1"/>
</dbReference>
<proteinExistence type="predicted"/>
<dbReference type="InterPro" id="IPR011330">
    <property type="entry name" value="Glyco_hydro/deAcase_b/a-brl"/>
</dbReference>
<evidence type="ECO:0000313" key="1">
    <source>
        <dbReference type="EMBL" id="HGW92244.1"/>
    </source>
</evidence>
<accession>A0A7C4YAH8</accession>
<evidence type="ECO:0008006" key="2">
    <source>
        <dbReference type="Google" id="ProtNLM"/>
    </source>
</evidence>
<organism evidence="1">
    <name type="scientific">candidate division WOR-3 bacterium</name>
    <dbReference type="NCBI Taxonomy" id="2052148"/>
    <lineage>
        <taxon>Bacteria</taxon>
        <taxon>Bacteria division WOR-3</taxon>
    </lineage>
</organism>
<protein>
    <recommendedName>
        <fullName evidence="2">NodB homology domain-containing protein</fullName>
    </recommendedName>
</protein>